<protein>
    <submittedName>
        <fullName evidence="1">Uncharacterized protein</fullName>
    </submittedName>
</protein>
<name>A0A8J2V5C9_9PROT</name>
<comment type="caution">
    <text evidence="1">The sequence shown here is derived from an EMBL/GenBank/DDBJ whole genome shotgun (WGS) entry which is preliminary data.</text>
</comment>
<evidence type="ECO:0000313" key="1">
    <source>
        <dbReference type="EMBL" id="GGD19174.1"/>
    </source>
</evidence>
<gene>
    <name evidence="1" type="ORF">GCM10011342_29820</name>
</gene>
<proteinExistence type="predicted"/>
<sequence length="102" mass="11171">MNLAKVNNGILEINNYIVIHSYIDIRSYNDNRPEVLCNTEKGRTAKPFIPLVSLATRKRRARRNDRLVASGDGAGGSMALKKATKPCIYPAAEAEPARLAGC</sequence>
<dbReference type="RefSeq" id="WP_188160600.1">
    <property type="nucleotide sequence ID" value="NZ_BMGH01000002.1"/>
</dbReference>
<keyword evidence="2" id="KW-1185">Reference proteome</keyword>
<evidence type="ECO:0000313" key="2">
    <source>
        <dbReference type="Proteomes" id="UP000613582"/>
    </source>
</evidence>
<accession>A0A8J2V5C9</accession>
<organism evidence="1 2">
    <name type="scientific">Aquisalinus flavus</name>
    <dbReference type="NCBI Taxonomy" id="1526572"/>
    <lineage>
        <taxon>Bacteria</taxon>
        <taxon>Pseudomonadati</taxon>
        <taxon>Pseudomonadota</taxon>
        <taxon>Alphaproteobacteria</taxon>
        <taxon>Parvularculales</taxon>
        <taxon>Parvularculaceae</taxon>
        <taxon>Aquisalinus</taxon>
    </lineage>
</organism>
<dbReference type="EMBL" id="BMGH01000002">
    <property type="protein sequence ID" value="GGD19174.1"/>
    <property type="molecule type" value="Genomic_DNA"/>
</dbReference>
<dbReference type="AlphaFoldDB" id="A0A8J2V5C9"/>
<reference evidence="1" key="2">
    <citation type="submission" date="2020-09" db="EMBL/GenBank/DDBJ databases">
        <authorList>
            <person name="Sun Q."/>
            <person name="Zhou Y."/>
        </authorList>
    </citation>
    <scope>NUCLEOTIDE SEQUENCE</scope>
    <source>
        <strain evidence="1">CGMCC 1.12921</strain>
    </source>
</reference>
<dbReference type="Proteomes" id="UP000613582">
    <property type="component" value="Unassembled WGS sequence"/>
</dbReference>
<reference evidence="1" key="1">
    <citation type="journal article" date="2014" name="Int. J. Syst. Evol. Microbiol.">
        <title>Complete genome sequence of Corynebacterium casei LMG S-19264T (=DSM 44701T), isolated from a smear-ripened cheese.</title>
        <authorList>
            <consortium name="US DOE Joint Genome Institute (JGI-PGF)"/>
            <person name="Walter F."/>
            <person name="Albersmeier A."/>
            <person name="Kalinowski J."/>
            <person name="Ruckert C."/>
        </authorList>
    </citation>
    <scope>NUCLEOTIDE SEQUENCE</scope>
    <source>
        <strain evidence="1">CGMCC 1.12921</strain>
    </source>
</reference>